<reference evidence="6" key="2">
    <citation type="journal article" date="2019" name="Int. J. Syst. Evol. Microbiol.">
        <title>The Global Catalogue of Microorganisms (GCM) 10K type strain sequencing project: providing services to taxonomists for standard genome sequencing and annotation.</title>
        <authorList>
            <consortium name="The Broad Institute Genomics Platform"/>
            <consortium name="The Broad Institute Genome Sequencing Center for Infectious Disease"/>
            <person name="Wu L."/>
            <person name="Ma J."/>
        </authorList>
    </citation>
    <scope>NUCLEOTIDE SEQUENCE [LARGE SCALE GENOMIC DNA]</scope>
    <source>
        <strain evidence="6">NBRC 105830</strain>
    </source>
</reference>
<keyword evidence="2" id="KW-0732">Signal</keyword>
<evidence type="ECO:0000313" key="5">
    <source>
        <dbReference type="EMBL" id="GMA21961.1"/>
    </source>
</evidence>
<dbReference type="Pfam" id="PF11847">
    <property type="entry name" value="GT-C_AftD"/>
    <property type="match status" value="1"/>
</dbReference>
<feature type="transmembrane region" description="Helical" evidence="1">
    <location>
        <begin position="99"/>
        <end position="116"/>
    </location>
</feature>
<feature type="chain" id="PRO_5045029987" description="Alpha-(1-&gt;3)-arabinofuranosyltransferase N-terminal GT-C domain-containing protein" evidence="2">
    <location>
        <begin position="33"/>
        <end position="253"/>
    </location>
</feature>
<dbReference type="Proteomes" id="UP001157109">
    <property type="component" value="Unassembled WGS sequence"/>
</dbReference>
<evidence type="ECO:0000256" key="2">
    <source>
        <dbReference type="SAM" id="SignalP"/>
    </source>
</evidence>
<feature type="signal peptide" evidence="2">
    <location>
        <begin position="1"/>
        <end position="32"/>
    </location>
</feature>
<gene>
    <name evidence="4" type="ORF">GCM10025862_17170</name>
    <name evidence="5" type="ORF">GCM10025862_39820</name>
</gene>
<accession>A0ABQ6HMV1</accession>
<evidence type="ECO:0000313" key="4">
    <source>
        <dbReference type="EMBL" id="GMA19696.1"/>
    </source>
</evidence>
<comment type="caution">
    <text evidence="4">The sequence shown here is derived from an EMBL/GenBank/DDBJ whole genome shotgun (WGS) entry which is preliminary data.</text>
</comment>
<reference evidence="4" key="3">
    <citation type="submission" date="2023-02" db="EMBL/GenBank/DDBJ databases">
        <authorList>
            <person name="Sun Q."/>
            <person name="Mori K."/>
        </authorList>
    </citation>
    <scope>NUCLEOTIDE SEQUENCE</scope>
    <source>
        <strain evidence="4">NBRC 105830</strain>
    </source>
</reference>
<dbReference type="EMBL" id="BSUJ01000002">
    <property type="protein sequence ID" value="GMA21961.1"/>
    <property type="molecule type" value="Genomic_DNA"/>
</dbReference>
<keyword evidence="1" id="KW-1133">Transmembrane helix</keyword>
<dbReference type="InterPro" id="IPR021798">
    <property type="entry name" value="AftD_N"/>
</dbReference>
<proteinExistence type="predicted"/>
<protein>
    <recommendedName>
        <fullName evidence="3">Alpha-(1-&gt;3)-arabinofuranosyltransferase N-terminal GT-C domain-containing protein</fullName>
    </recommendedName>
</protein>
<dbReference type="EMBL" id="BSUJ01000001">
    <property type="protein sequence ID" value="GMA19696.1"/>
    <property type="molecule type" value="Genomic_DNA"/>
</dbReference>
<feature type="domain" description="Alpha-(1-&gt;3)-arabinofuranosyltransferase N-terminal GT-C" evidence="3">
    <location>
        <begin position="24"/>
        <end position="243"/>
    </location>
</feature>
<evidence type="ECO:0000256" key="1">
    <source>
        <dbReference type="SAM" id="Phobius"/>
    </source>
</evidence>
<keyword evidence="6" id="KW-1185">Reference proteome</keyword>
<feature type="transmembrane region" description="Helical" evidence="1">
    <location>
        <begin position="179"/>
        <end position="205"/>
    </location>
</feature>
<name>A0ABQ6HMV1_9MICO</name>
<feature type="transmembrane region" description="Helical" evidence="1">
    <location>
        <begin position="217"/>
        <end position="241"/>
    </location>
</feature>
<sequence>MTPSQGRAPAVVWRLRVATACLLLTALAFCQAPGLIVPDTKLDLTVDPLGFLRRALTVWDPGGALGQLQNQAYGYLFPMGPVHLVLRLLEVPEWVTQRLWWSVVLVVAYLGFWRLAGALRVGTPWARYLGALLFALSPRLLSEVAITSVEVWPMAVAPWVLLPLVAERGRLRTRVLLSALAFGCIGGVNAVASGAALVLPTLWWLTRRPVRTALRGFVAWLGACLLAGLWWIGPLLVLGRYSPRSSTGSRRRP</sequence>
<evidence type="ECO:0000313" key="6">
    <source>
        <dbReference type="Proteomes" id="UP001157109"/>
    </source>
</evidence>
<organism evidence="4 6">
    <name type="scientific">Arsenicicoccus piscis</name>
    <dbReference type="NCBI Taxonomy" id="673954"/>
    <lineage>
        <taxon>Bacteria</taxon>
        <taxon>Bacillati</taxon>
        <taxon>Actinomycetota</taxon>
        <taxon>Actinomycetes</taxon>
        <taxon>Micrococcales</taxon>
        <taxon>Intrasporangiaceae</taxon>
        <taxon>Arsenicicoccus</taxon>
    </lineage>
</organism>
<keyword evidence="1" id="KW-0812">Transmembrane</keyword>
<evidence type="ECO:0000259" key="3">
    <source>
        <dbReference type="Pfam" id="PF11847"/>
    </source>
</evidence>
<keyword evidence="1" id="KW-0472">Membrane</keyword>
<reference evidence="4" key="1">
    <citation type="journal article" date="2014" name="Int. J. Syst. Evol. Microbiol.">
        <title>Complete genome of a new Firmicutes species belonging to the dominant human colonic microbiota ('Ruminococcus bicirculans') reveals two chromosomes and a selective capacity to utilize plant glucans.</title>
        <authorList>
            <consortium name="NISC Comparative Sequencing Program"/>
            <person name="Wegmann U."/>
            <person name="Louis P."/>
            <person name="Goesmann A."/>
            <person name="Henrissat B."/>
            <person name="Duncan S.H."/>
            <person name="Flint H.J."/>
        </authorList>
    </citation>
    <scope>NUCLEOTIDE SEQUENCE</scope>
    <source>
        <strain evidence="4">NBRC 105830</strain>
    </source>
</reference>